<keyword evidence="3" id="KW-1185">Reference proteome</keyword>
<dbReference type="Gene3D" id="2.60.120.10">
    <property type="entry name" value="Jelly Rolls"/>
    <property type="match status" value="2"/>
</dbReference>
<comment type="caution">
    <text evidence="2">The sequence shown here is derived from an EMBL/GenBank/DDBJ whole genome shotgun (WGS) entry which is preliminary data.</text>
</comment>
<dbReference type="InterPro" id="IPR018490">
    <property type="entry name" value="cNMP-bd_dom_sf"/>
</dbReference>
<dbReference type="InterPro" id="IPR014710">
    <property type="entry name" value="RmlC-like_jellyroll"/>
</dbReference>
<evidence type="ECO:0000313" key="2">
    <source>
        <dbReference type="EMBL" id="CAI2361678.1"/>
    </source>
</evidence>
<feature type="domain" description="Cyclic nucleotide-binding" evidence="1">
    <location>
        <begin position="190"/>
        <end position="237"/>
    </location>
</feature>
<dbReference type="InterPro" id="IPR000595">
    <property type="entry name" value="cNMP-bd_dom"/>
</dbReference>
<dbReference type="PROSITE" id="PS50042">
    <property type="entry name" value="CNMP_BINDING_3"/>
    <property type="match status" value="2"/>
</dbReference>
<dbReference type="SUPFAM" id="SSF51206">
    <property type="entry name" value="cAMP-binding domain-like"/>
    <property type="match status" value="2"/>
</dbReference>
<gene>
    <name evidence="2" type="ORF">ECRASSUSDP1_LOCUS2990</name>
</gene>
<dbReference type="PANTHER" id="PTHR23011:SF28">
    <property type="entry name" value="CYCLIC NUCLEOTIDE-BINDING DOMAIN CONTAINING PROTEIN"/>
    <property type="match status" value="1"/>
</dbReference>
<name>A0AAD1X3G9_EUPCR</name>
<reference evidence="2" key="1">
    <citation type="submission" date="2023-07" db="EMBL/GenBank/DDBJ databases">
        <authorList>
            <consortium name="AG Swart"/>
            <person name="Singh M."/>
            <person name="Singh A."/>
            <person name="Seah K."/>
            <person name="Emmerich C."/>
        </authorList>
    </citation>
    <scope>NUCLEOTIDE SEQUENCE</scope>
    <source>
        <strain evidence="2">DP1</strain>
    </source>
</reference>
<evidence type="ECO:0000259" key="1">
    <source>
        <dbReference type="PROSITE" id="PS50042"/>
    </source>
</evidence>
<dbReference type="Pfam" id="PF00027">
    <property type="entry name" value="cNMP_binding"/>
    <property type="match status" value="1"/>
</dbReference>
<dbReference type="Proteomes" id="UP001295684">
    <property type="component" value="Unassembled WGS sequence"/>
</dbReference>
<sequence>MSGGNIDLDTISTILNKPSSQRSHKDNEKTASVIRNLKFIKEQNMPDKNLLDLAQCMDLLEIKEGDLVFDYGTEGDLFYIILSGVVSILIPDKKSGERTRKLSIFEQTQLGQQALLELLNFFEIAKLVAGSSFGELALLNTGDGKRKARIICKEDCKFATVNKENYQKVLARIQQQHKDAMIKFLKQIPFISHWSKNALSKLYYAVEKIDTFRGQKIIEEGNEVEYVYIVKEGEFEIHKYLGKDDEEEKNQNEEKNLIRPLLKHEDLKRCRAKKLTTEWHNPSRVKRKIRLSNLGECKLFCDGDARFDRKSSVTVITSSQEAQILRIKKCEFMKYMKNDEEAWNRFTENCISKEKEYGFRIKTYLTHMKHKKIAVNSLKNKIKRADRSPDEIDVRHSFSVAVNKMNQKTIREDYQTQRSEVRKQDSHLTLKRTLHNQSIQSIIGKPQTENNLSMKKQLDSYLANSPSRQRRRIIKLNPVYQAKYVSKPKAKKNLNISLNYSNDKIPRFDNSFLPKISVNKNKPLKRNTLIPTSKERNLNNVKKRGSCLTTIRDARFLMGAYPTDI</sequence>
<evidence type="ECO:0000313" key="3">
    <source>
        <dbReference type="Proteomes" id="UP001295684"/>
    </source>
</evidence>
<dbReference type="SMART" id="SM00100">
    <property type="entry name" value="cNMP"/>
    <property type="match status" value="1"/>
</dbReference>
<dbReference type="PANTHER" id="PTHR23011">
    <property type="entry name" value="CYCLIC NUCLEOTIDE-BINDING DOMAIN CONTAINING PROTEIN"/>
    <property type="match status" value="1"/>
</dbReference>
<dbReference type="EMBL" id="CAMPGE010002866">
    <property type="protein sequence ID" value="CAI2361678.1"/>
    <property type="molecule type" value="Genomic_DNA"/>
</dbReference>
<accession>A0AAD1X3G9</accession>
<protein>
    <recommendedName>
        <fullName evidence="1">Cyclic nucleotide-binding domain-containing protein</fullName>
    </recommendedName>
</protein>
<feature type="domain" description="Cyclic nucleotide-binding" evidence="1">
    <location>
        <begin position="43"/>
        <end position="187"/>
    </location>
</feature>
<dbReference type="CDD" id="cd00038">
    <property type="entry name" value="CAP_ED"/>
    <property type="match status" value="1"/>
</dbReference>
<proteinExistence type="predicted"/>
<dbReference type="AlphaFoldDB" id="A0AAD1X3G9"/>
<organism evidence="2 3">
    <name type="scientific">Euplotes crassus</name>
    <dbReference type="NCBI Taxonomy" id="5936"/>
    <lineage>
        <taxon>Eukaryota</taxon>
        <taxon>Sar</taxon>
        <taxon>Alveolata</taxon>
        <taxon>Ciliophora</taxon>
        <taxon>Intramacronucleata</taxon>
        <taxon>Spirotrichea</taxon>
        <taxon>Hypotrichia</taxon>
        <taxon>Euplotida</taxon>
        <taxon>Euplotidae</taxon>
        <taxon>Moneuplotes</taxon>
    </lineage>
</organism>